<dbReference type="InterPro" id="IPR050435">
    <property type="entry name" value="MZM1/LYRM7"/>
</dbReference>
<dbReference type="InterPro" id="IPR045298">
    <property type="entry name" value="Complex1_LYR_LYRM7"/>
</dbReference>
<organism evidence="10">
    <name type="scientific">Graphocephala atropunctata</name>
    <dbReference type="NCBI Taxonomy" id="36148"/>
    <lineage>
        <taxon>Eukaryota</taxon>
        <taxon>Metazoa</taxon>
        <taxon>Ecdysozoa</taxon>
        <taxon>Arthropoda</taxon>
        <taxon>Hexapoda</taxon>
        <taxon>Insecta</taxon>
        <taxon>Pterygota</taxon>
        <taxon>Neoptera</taxon>
        <taxon>Paraneoptera</taxon>
        <taxon>Hemiptera</taxon>
        <taxon>Auchenorrhyncha</taxon>
        <taxon>Membracoidea</taxon>
        <taxon>Cicadellidae</taxon>
        <taxon>Cicadellinae</taxon>
        <taxon>Cicadellini</taxon>
        <taxon>Graphocephala</taxon>
    </lineage>
</organism>
<evidence type="ECO:0000256" key="5">
    <source>
        <dbReference type="ARBA" id="ARBA00025430"/>
    </source>
</evidence>
<reference evidence="10" key="1">
    <citation type="submission" date="2015-11" db="EMBL/GenBank/DDBJ databases">
        <title>De novo transcriptome assembly of four potential Pierce s Disease insect vectors from Arizona vineyards.</title>
        <authorList>
            <person name="Tassone E.E."/>
        </authorList>
    </citation>
    <scope>NUCLEOTIDE SEQUENCE</scope>
</reference>
<evidence type="ECO:0000256" key="3">
    <source>
        <dbReference type="ARBA" id="ARBA00023128"/>
    </source>
</evidence>
<evidence type="ECO:0000256" key="7">
    <source>
        <dbReference type="ARBA" id="ARBA00026165"/>
    </source>
</evidence>
<dbReference type="GO" id="GO:0044183">
    <property type="term" value="F:protein folding chaperone"/>
    <property type="evidence" value="ECO:0007669"/>
    <property type="project" value="TreeGrafter"/>
</dbReference>
<dbReference type="CDD" id="cd20267">
    <property type="entry name" value="Complex1_LYR_LYRM7"/>
    <property type="match status" value="1"/>
</dbReference>
<dbReference type="AlphaFoldDB" id="A0A1B6KZT5"/>
<dbReference type="PANTHER" id="PTHR46749">
    <property type="entry name" value="COMPLEX III ASSEMBLY FACTOR LYRM7"/>
    <property type="match status" value="1"/>
</dbReference>
<accession>A0A1B6KZT5</accession>
<comment type="function">
    <text evidence="5">Assembly factor required for Rieske Fe-S protein UQCRFS1 incorporation into the cytochrome b-c1 (CIII) complex. Functions as a chaperone, binding to this subunit within the mitochondrial matrix and stabilizing it prior to its translocation and insertion into the late CIII dimeric intermediate within the mitochondrial inner membrane.</text>
</comment>
<gene>
    <name evidence="10" type="ORF">g.55194</name>
</gene>
<sequence>MSSKFRRDVLKTFKTLHRTRKSVFEGDTFALNATRHKLNEDFRKNKNMTDESVIENVLKIAQEVELLLRTTVVQARKVEPGTYRARITEVTVKTDNVKYGDALEEPPIANRTPISTIRAKE</sequence>
<dbReference type="GO" id="GO:0034551">
    <property type="term" value="P:mitochondrial respiratory chain complex III assembly"/>
    <property type="evidence" value="ECO:0007669"/>
    <property type="project" value="InterPro"/>
</dbReference>
<keyword evidence="3" id="KW-0496">Mitochondrion</keyword>
<evidence type="ECO:0000256" key="1">
    <source>
        <dbReference type="ARBA" id="ARBA00004305"/>
    </source>
</evidence>
<evidence type="ECO:0000256" key="8">
    <source>
        <dbReference type="ARBA" id="ARBA00031830"/>
    </source>
</evidence>
<dbReference type="InterPro" id="IPR008011">
    <property type="entry name" value="Complex1_LYR_dom"/>
</dbReference>
<evidence type="ECO:0000256" key="4">
    <source>
        <dbReference type="ARBA" id="ARBA00023186"/>
    </source>
</evidence>
<dbReference type="GO" id="GO:0005759">
    <property type="term" value="C:mitochondrial matrix"/>
    <property type="evidence" value="ECO:0007669"/>
    <property type="project" value="UniProtKB-SubCell"/>
</dbReference>
<evidence type="ECO:0000313" key="10">
    <source>
        <dbReference type="EMBL" id="JAT16905.1"/>
    </source>
</evidence>
<keyword evidence="4" id="KW-0143">Chaperone</keyword>
<feature type="domain" description="Complex 1 LYR protein" evidence="9">
    <location>
        <begin position="8"/>
        <end position="63"/>
    </location>
</feature>
<evidence type="ECO:0000259" key="9">
    <source>
        <dbReference type="Pfam" id="PF05347"/>
    </source>
</evidence>
<evidence type="ECO:0000256" key="2">
    <source>
        <dbReference type="ARBA" id="ARBA00009508"/>
    </source>
</evidence>
<protein>
    <recommendedName>
        <fullName evidence="7">Complex III assembly factor LYRM7</fullName>
    </recommendedName>
    <alternativeName>
        <fullName evidence="8">LYR motif-containing protein 7</fullName>
    </alternativeName>
</protein>
<name>A0A1B6KZT5_9HEMI</name>
<comment type="similarity">
    <text evidence="2">Belongs to the complex I LYR family.</text>
</comment>
<proteinExistence type="inferred from homology"/>
<dbReference type="Pfam" id="PF05347">
    <property type="entry name" value="Complex1_LYR"/>
    <property type="match status" value="1"/>
</dbReference>
<evidence type="ECO:0000256" key="6">
    <source>
        <dbReference type="ARBA" id="ARBA00025809"/>
    </source>
</evidence>
<comment type="subunit">
    <text evidence="6">Interacts with UQCRFS1.</text>
</comment>
<dbReference type="PANTHER" id="PTHR46749:SF1">
    <property type="entry name" value="COMPLEX III ASSEMBLY FACTOR LYRM7"/>
    <property type="match status" value="1"/>
</dbReference>
<comment type="subcellular location">
    <subcellularLocation>
        <location evidence="1">Mitochondrion matrix</location>
    </subcellularLocation>
</comment>
<dbReference type="EMBL" id="GEBQ01023072">
    <property type="protein sequence ID" value="JAT16905.1"/>
    <property type="molecule type" value="Transcribed_RNA"/>
</dbReference>